<dbReference type="AlphaFoldDB" id="A0AAV0IIM6"/>
<dbReference type="Proteomes" id="UP001154282">
    <property type="component" value="Unassembled WGS sequence"/>
</dbReference>
<sequence length="212" mass="22667">MDATKAAIMILLAVVLLHAQMSSSQPPPVEPHPYCGPLVVGGEWGQCDPGSCCSGSGYYGGGGGDSRRRRIGGGVEVLARRLDNATIDQYYLDRKITTDDHDDVVVDRHIVTAAATVAAAAATSASLSSSSVTTAISCGLFLLSRMPLAARRRYPWAALGARARQVMVRVVHIPNIEGIALDTNTFRRLGGDDGRESRGYNDLVVKYQFENC</sequence>
<comment type="caution">
    <text evidence="2">The sequence shown here is derived from an EMBL/GenBank/DDBJ whole genome shotgun (WGS) entry which is preliminary data.</text>
</comment>
<proteinExistence type="predicted"/>
<evidence type="ECO:0000313" key="3">
    <source>
        <dbReference type="Proteomes" id="UP001154282"/>
    </source>
</evidence>
<name>A0AAV0IIM6_9ROSI</name>
<keyword evidence="3" id="KW-1185">Reference proteome</keyword>
<organism evidence="2 3">
    <name type="scientific">Linum tenue</name>
    <dbReference type="NCBI Taxonomy" id="586396"/>
    <lineage>
        <taxon>Eukaryota</taxon>
        <taxon>Viridiplantae</taxon>
        <taxon>Streptophyta</taxon>
        <taxon>Embryophyta</taxon>
        <taxon>Tracheophyta</taxon>
        <taxon>Spermatophyta</taxon>
        <taxon>Magnoliopsida</taxon>
        <taxon>eudicotyledons</taxon>
        <taxon>Gunneridae</taxon>
        <taxon>Pentapetalae</taxon>
        <taxon>rosids</taxon>
        <taxon>fabids</taxon>
        <taxon>Malpighiales</taxon>
        <taxon>Linaceae</taxon>
        <taxon>Linum</taxon>
    </lineage>
</organism>
<evidence type="ECO:0000256" key="1">
    <source>
        <dbReference type="SAM" id="SignalP"/>
    </source>
</evidence>
<feature type="signal peptide" evidence="1">
    <location>
        <begin position="1"/>
        <end position="24"/>
    </location>
</feature>
<protein>
    <submittedName>
        <fullName evidence="2">Uncharacterized protein</fullName>
    </submittedName>
</protein>
<gene>
    <name evidence="2" type="ORF">LITE_LOCUS9538</name>
</gene>
<evidence type="ECO:0000313" key="2">
    <source>
        <dbReference type="EMBL" id="CAI0397442.1"/>
    </source>
</evidence>
<keyword evidence="1" id="KW-0732">Signal</keyword>
<dbReference type="EMBL" id="CAMGYJ010000004">
    <property type="protein sequence ID" value="CAI0397442.1"/>
    <property type="molecule type" value="Genomic_DNA"/>
</dbReference>
<feature type="chain" id="PRO_5043606047" evidence="1">
    <location>
        <begin position="25"/>
        <end position="212"/>
    </location>
</feature>
<accession>A0AAV0IIM6</accession>
<reference evidence="2" key="1">
    <citation type="submission" date="2022-08" db="EMBL/GenBank/DDBJ databases">
        <authorList>
            <person name="Gutierrez-Valencia J."/>
        </authorList>
    </citation>
    <scope>NUCLEOTIDE SEQUENCE</scope>
</reference>